<proteinExistence type="predicted"/>
<dbReference type="EMBL" id="ML769775">
    <property type="protein sequence ID" value="KAE9387871.1"/>
    <property type="molecule type" value="Genomic_DNA"/>
</dbReference>
<organism evidence="2 3">
    <name type="scientific">Gymnopus androsaceus JB14</name>
    <dbReference type="NCBI Taxonomy" id="1447944"/>
    <lineage>
        <taxon>Eukaryota</taxon>
        <taxon>Fungi</taxon>
        <taxon>Dikarya</taxon>
        <taxon>Basidiomycota</taxon>
        <taxon>Agaricomycotina</taxon>
        <taxon>Agaricomycetes</taxon>
        <taxon>Agaricomycetidae</taxon>
        <taxon>Agaricales</taxon>
        <taxon>Marasmiineae</taxon>
        <taxon>Omphalotaceae</taxon>
        <taxon>Gymnopus</taxon>
    </lineage>
</organism>
<gene>
    <name evidence="2" type="ORF">BT96DRAFT_837088</name>
</gene>
<keyword evidence="1" id="KW-0732">Signal</keyword>
<evidence type="ECO:0000313" key="2">
    <source>
        <dbReference type="EMBL" id="KAE9387871.1"/>
    </source>
</evidence>
<evidence type="ECO:0000256" key="1">
    <source>
        <dbReference type="SAM" id="SignalP"/>
    </source>
</evidence>
<dbReference type="Proteomes" id="UP000799118">
    <property type="component" value="Unassembled WGS sequence"/>
</dbReference>
<sequence>FFHLFCFCLILSRDESPPNTPQRHCNAEWHCERENQILGSSEACHTPQAHQNGPPIPFQLNLPHGYIHPGLPAPQNEDPFQIVNCNGQEM</sequence>
<name>A0A6A4GQ70_9AGAR</name>
<feature type="chain" id="PRO_5025558176" evidence="1">
    <location>
        <begin position="17"/>
        <end position="90"/>
    </location>
</feature>
<reference evidence="2" key="1">
    <citation type="journal article" date="2019" name="Environ. Microbiol.">
        <title>Fungal ecological strategies reflected in gene transcription - a case study of two litter decomposers.</title>
        <authorList>
            <person name="Barbi F."/>
            <person name="Kohler A."/>
            <person name="Barry K."/>
            <person name="Baskaran P."/>
            <person name="Daum C."/>
            <person name="Fauchery L."/>
            <person name="Ihrmark K."/>
            <person name="Kuo A."/>
            <person name="LaButti K."/>
            <person name="Lipzen A."/>
            <person name="Morin E."/>
            <person name="Grigoriev I.V."/>
            <person name="Henrissat B."/>
            <person name="Lindahl B."/>
            <person name="Martin F."/>
        </authorList>
    </citation>
    <scope>NUCLEOTIDE SEQUENCE</scope>
    <source>
        <strain evidence="2">JB14</strain>
    </source>
</reference>
<protein>
    <submittedName>
        <fullName evidence="2">Uncharacterized protein</fullName>
    </submittedName>
</protein>
<feature type="non-terminal residue" evidence="2">
    <location>
        <position position="1"/>
    </location>
</feature>
<accession>A0A6A4GQ70</accession>
<keyword evidence="3" id="KW-1185">Reference proteome</keyword>
<feature type="signal peptide" evidence="1">
    <location>
        <begin position="1"/>
        <end position="16"/>
    </location>
</feature>
<dbReference type="AlphaFoldDB" id="A0A6A4GQ70"/>
<evidence type="ECO:0000313" key="3">
    <source>
        <dbReference type="Proteomes" id="UP000799118"/>
    </source>
</evidence>